<sequence length="130" mass="15019">VAADRRPGVGVRRVWPFDPRWIRLRAHANRVRQPRSRDSLLQALRHICGRARDVLPGQDLETRGRQLAVRKGVGSEVKSRHFVVRDRSAQHHGDPSFLRPLQCRLDPIEGFSLGKQSRNVGPIFRRQTMY</sequence>
<accession>K0RCI9</accession>
<dbReference type="Proteomes" id="UP000266841">
    <property type="component" value="Unassembled WGS sequence"/>
</dbReference>
<feature type="non-terminal residue" evidence="1">
    <location>
        <position position="1"/>
    </location>
</feature>
<gene>
    <name evidence="1" type="ORF">THAOC_29370</name>
</gene>
<organism evidence="1 2">
    <name type="scientific">Thalassiosira oceanica</name>
    <name type="common">Marine diatom</name>
    <dbReference type="NCBI Taxonomy" id="159749"/>
    <lineage>
        <taxon>Eukaryota</taxon>
        <taxon>Sar</taxon>
        <taxon>Stramenopiles</taxon>
        <taxon>Ochrophyta</taxon>
        <taxon>Bacillariophyta</taxon>
        <taxon>Coscinodiscophyceae</taxon>
        <taxon>Thalassiosirophycidae</taxon>
        <taxon>Thalassiosirales</taxon>
        <taxon>Thalassiosiraceae</taxon>
        <taxon>Thalassiosira</taxon>
    </lineage>
</organism>
<dbReference type="EMBL" id="AGNL01041607">
    <property type="protein sequence ID" value="EJK51453.1"/>
    <property type="molecule type" value="Genomic_DNA"/>
</dbReference>
<reference evidence="1 2" key="1">
    <citation type="journal article" date="2012" name="Genome Biol.">
        <title>Genome and low-iron response of an oceanic diatom adapted to chronic iron limitation.</title>
        <authorList>
            <person name="Lommer M."/>
            <person name="Specht M."/>
            <person name="Roy A.S."/>
            <person name="Kraemer L."/>
            <person name="Andreson R."/>
            <person name="Gutowska M.A."/>
            <person name="Wolf J."/>
            <person name="Bergner S.V."/>
            <person name="Schilhabel M.B."/>
            <person name="Klostermeier U.C."/>
            <person name="Beiko R.G."/>
            <person name="Rosenstiel P."/>
            <person name="Hippler M."/>
            <person name="Laroche J."/>
        </authorList>
    </citation>
    <scope>NUCLEOTIDE SEQUENCE [LARGE SCALE GENOMIC DNA]</scope>
    <source>
        <strain evidence="1 2">CCMP1005</strain>
    </source>
</reference>
<dbReference type="AlphaFoldDB" id="K0RCI9"/>
<keyword evidence="2" id="KW-1185">Reference proteome</keyword>
<evidence type="ECO:0000313" key="2">
    <source>
        <dbReference type="Proteomes" id="UP000266841"/>
    </source>
</evidence>
<proteinExistence type="predicted"/>
<comment type="caution">
    <text evidence="1">The sequence shown here is derived from an EMBL/GenBank/DDBJ whole genome shotgun (WGS) entry which is preliminary data.</text>
</comment>
<protein>
    <submittedName>
        <fullName evidence="1">Uncharacterized protein</fullName>
    </submittedName>
</protein>
<name>K0RCI9_THAOC</name>
<evidence type="ECO:0000313" key="1">
    <source>
        <dbReference type="EMBL" id="EJK51453.1"/>
    </source>
</evidence>